<feature type="transmembrane region" description="Helical" evidence="1">
    <location>
        <begin position="6"/>
        <end position="23"/>
    </location>
</feature>
<feature type="transmembrane region" description="Helical" evidence="1">
    <location>
        <begin position="106"/>
        <end position="129"/>
    </location>
</feature>
<dbReference type="Gene3D" id="3.20.20.450">
    <property type="entry name" value="EAL domain"/>
    <property type="match status" value="1"/>
</dbReference>
<keyword evidence="1" id="KW-1133">Transmembrane helix</keyword>
<feature type="transmembrane region" description="Helical" evidence="1">
    <location>
        <begin position="35"/>
        <end position="55"/>
    </location>
</feature>
<feature type="transmembrane region" description="Helical" evidence="1">
    <location>
        <begin position="197"/>
        <end position="214"/>
    </location>
</feature>
<gene>
    <name evidence="3" type="ORF">SAMN02910350_00577</name>
</gene>
<dbReference type="RefSeq" id="WP_090161056.1">
    <property type="nucleotide sequence ID" value="NZ_FMWK01000002.1"/>
</dbReference>
<feature type="transmembrane region" description="Helical" evidence="1">
    <location>
        <begin position="75"/>
        <end position="94"/>
    </location>
</feature>
<reference evidence="3 4" key="1">
    <citation type="submission" date="2016-10" db="EMBL/GenBank/DDBJ databases">
        <authorList>
            <person name="de Groot N.N."/>
        </authorList>
    </citation>
    <scope>NUCLEOTIDE SEQUENCE [LARGE SCALE GENOMIC DNA]</scope>
    <source>
        <strain evidence="3 4">DSM 10317</strain>
    </source>
</reference>
<dbReference type="SUPFAM" id="SSF141868">
    <property type="entry name" value="EAL domain-like"/>
    <property type="match status" value="1"/>
</dbReference>
<keyword evidence="1" id="KW-0812">Transmembrane</keyword>
<dbReference type="InterPro" id="IPR035919">
    <property type="entry name" value="EAL_sf"/>
</dbReference>
<evidence type="ECO:0000313" key="3">
    <source>
        <dbReference type="EMBL" id="SCZ77046.1"/>
    </source>
</evidence>
<dbReference type="SMART" id="SM00052">
    <property type="entry name" value="EAL"/>
    <property type="match status" value="1"/>
</dbReference>
<name>A0A1G5RSR0_PSEXY</name>
<dbReference type="PROSITE" id="PS50883">
    <property type="entry name" value="EAL"/>
    <property type="match status" value="1"/>
</dbReference>
<dbReference type="Pfam" id="PF00563">
    <property type="entry name" value="EAL"/>
    <property type="match status" value="1"/>
</dbReference>
<keyword evidence="1" id="KW-0472">Membrane</keyword>
<dbReference type="EMBL" id="FMWK01000002">
    <property type="protein sequence ID" value="SCZ77046.1"/>
    <property type="molecule type" value="Genomic_DNA"/>
</dbReference>
<dbReference type="InterPro" id="IPR050706">
    <property type="entry name" value="Cyclic-di-GMP_PDE-like"/>
</dbReference>
<sequence>MVWSFSYVIPSLMIMAVLIGHYVSLPRLPVKKNLIFVYLTSAICLCMSLDIISSWADMHDEFYHDAFLYVLNSAYFVAFFACAFLFHIFTANVLNVTLYEHGFKRYLITLPMIFGDVIVVTSSWTHWFYYIDDEGYHASVLYNVLYFIYAIYILLSFLLIIKQRHLLIRRREWEILVGCNTMLSIGLFVRYAFPSLLLENIFTLTSFIVLFLGFENPDLYLIERTFIFNRVGLRDYITELYNKKSINALVFGIKNFTDKLELYGLAQTNQGLYLIQNYLRKEFPSNLIFYNDAGSFIIFGSKPSEWPQIYSKLLYRFQQPWISMNTEIYWDIGGTAITLTEKNLPMDILLRIFNIAYSNPNKIIDNELITIENADINNIVAQNDMKHSLEFAIDNNEVEVFLQPIVNSKTGKVVGAEALSRIRNSSGDLLYPGEFIPIAERNGKINQLGKQVFRKCCEYANLPEFRALGLSFINVNLSPIQLMRNDLEQSLSTFVRDHNLDAEFTHLEITEEAFVDEYMIEKQIALLNKSGFRFVLDDYGTGYSNIYRIRKTPFINIKLDKSLVWDYCKKPGEILPSEVTAFKKSGFEITAEGIENAEMAIKMRDIGCDYLQGYFYSKPIPIKEFIKYVNDQK</sequence>
<evidence type="ECO:0000256" key="1">
    <source>
        <dbReference type="SAM" id="Phobius"/>
    </source>
</evidence>
<feature type="transmembrane region" description="Helical" evidence="1">
    <location>
        <begin position="141"/>
        <end position="161"/>
    </location>
</feature>
<dbReference type="AlphaFoldDB" id="A0A1G5RSR0"/>
<organism evidence="3 4">
    <name type="scientific">Pseudobutyrivibrio xylanivorans</name>
    <dbReference type="NCBI Taxonomy" id="185007"/>
    <lineage>
        <taxon>Bacteria</taxon>
        <taxon>Bacillati</taxon>
        <taxon>Bacillota</taxon>
        <taxon>Clostridia</taxon>
        <taxon>Lachnospirales</taxon>
        <taxon>Lachnospiraceae</taxon>
        <taxon>Pseudobutyrivibrio</taxon>
    </lineage>
</organism>
<accession>A0A1G5RSR0</accession>
<dbReference type="PANTHER" id="PTHR33121:SF79">
    <property type="entry name" value="CYCLIC DI-GMP PHOSPHODIESTERASE PDED-RELATED"/>
    <property type="match status" value="1"/>
</dbReference>
<dbReference type="GO" id="GO:0071111">
    <property type="term" value="F:cyclic-guanylate-specific phosphodiesterase activity"/>
    <property type="evidence" value="ECO:0007669"/>
    <property type="project" value="InterPro"/>
</dbReference>
<dbReference type="InterPro" id="IPR001633">
    <property type="entry name" value="EAL_dom"/>
</dbReference>
<evidence type="ECO:0000259" key="2">
    <source>
        <dbReference type="PROSITE" id="PS50883"/>
    </source>
</evidence>
<evidence type="ECO:0000313" key="4">
    <source>
        <dbReference type="Proteomes" id="UP000199428"/>
    </source>
</evidence>
<dbReference type="Proteomes" id="UP000199428">
    <property type="component" value="Unassembled WGS sequence"/>
</dbReference>
<protein>
    <submittedName>
        <fullName evidence="3">EAL domain, c-di-GMP-specific phosphodiesterase class I (Or its enzymatically inactive variant)</fullName>
    </submittedName>
</protein>
<dbReference type="CDD" id="cd01948">
    <property type="entry name" value="EAL"/>
    <property type="match status" value="1"/>
</dbReference>
<proteinExistence type="predicted"/>
<dbReference type="PANTHER" id="PTHR33121">
    <property type="entry name" value="CYCLIC DI-GMP PHOSPHODIESTERASE PDEF"/>
    <property type="match status" value="1"/>
</dbReference>
<feature type="domain" description="EAL" evidence="2">
    <location>
        <begin position="382"/>
        <end position="633"/>
    </location>
</feature>